<dbReference type="Proteomes" id="UP000467385">
    <property type="component" value="Chromosome"/>
</dbReference>
<accession>A0A1X1T3N6</accession>
<name>A0A1X1T3N6_9MYCO</name>
<sequence length="241" mass="26679">MGDASSRLEQLEQTRAAVEARRDAEARAFEPAETPEALILRVIGGWENLLGEVNFTRFHAAGHGAGPLKPEELPKAMRAVADAARVRWPHELWSATAAKAKQARHQLAHMLYILSVTGDMPNRTINIVRLGAPGAPRKAADGTPGELSWRDETWSSQTRHVAPIQEQTLIEALKGMKSMIDCCRGLLRIRDILADESADLSDDKVIDPFMWQVNWWLPEWGDPKTTSLTVGHIRLGPGESN</sequence>
<keyword evidence="2" id="KW-1185">Reference proteome</keyword>
<protein>
    <submittedName>
        <fullName evidence="1">Uncharacterized protein</fullName>
    </submittedName>
</protein>
<evidence type="ECO:0000313" key="1">
    <source>
        <dbReference type="EMBL" id="BBZ39295.1"/>
    </source>
</evidence>
<dbReference type="AlphaFoldDB" id="A0A1X1T3N6"/>
<dbReference type="OrthoDB" id="4456682at2"/>
<dbReference type="RefSeq" id="WP_085234303.1">
    <property type="nucleotide sequence ID" value="NZ_AP022613.1"/>
</dbReference>
<evidence type="ECO:0000313" key="2">
    <source>
        <dbReference type="Proteomes" id="UP000467385"/>
    </source>
</evidence>
<gene>
    <name evidence="1" type="ORF">MCNS_23580</name>
</gene>
<proteinExistence type="predicted"/>
<reference evidence="1 2" key="1">
    <citation type="journal article" date="2019" name="Emerg. Microbes Infect.">
        <title>Comprehensive subspecies identification of 175 nontuberculous mycobacteria species based on 7547 genomic profiles.</title>
        <authorList>
            <person name="Matsumoto Y."/>
            <person name="Kinjo T."/>
            <person name="Motooka D."/>
            <person name="Nabeya D."/>
            <person name="Jung N."/>
            <person name="Uechi K."/>
            <person name="Horii T."/>
            <person name="Iida T."/>
            <person name="Fujita J."/>
            <person name="Nakamura S."/>
        </authorList>
    </citation>
    <scope>NUCLEOTIDE SEQUENCE [LARGE SCALE GENOMIC DNA]</scope>
    <source>
        <strain evidence="1 2">JCM 14738</strain>
    </source>
</reference>
<organism evidence="1 2">
    <name type="scientific">Mycobacterium conspicuum</name>
    <dbReference type="NCBI Taxonomy" id="44010"/>
    <lineage>
        <taxon>Bacteria</taxon>
        <taxon>Bacillati</taxon>
        <taxon>Actinomycetota</taxon>
        <taxon>Actinomycetes</taxon>
        <taxon>Mycobacteriales</taxon>
        <taxon>Mycobacteriaceae</taxon>
        <taxon>Mycobacterium</taxon>
    </lineage>
</organism>
<dbReference type="EMBL" id="AP022613">
    <property type="protein sequence ID" value="BBZ39295.1"/>
    <property type="molecule type" value="Genomic_DNA"/>
</dbReference>